<protein>
    <submittedName>
        <fullName evidence="2">Uncharacterized protein</fullName>
    </submittedName>
</protein>
<feature type="compositionally biased region" description="Low complexity" evidence="1">
    <location>
        <begin position="311"/>
        <end position="336"/>
    </location>
</feature>
<gene>
    <name evidence="2" type="ORF">A9K55_006296</name>
</gene>
<dbReference type="VEuPathDB" id="FungiDB:A9K55_006296"/>
<evidence type="ECO:0000256" key="1">
    <source>
        <dbReference type="SAM" id="MobiDB-lite"/>
    </source>
</evidence>
<accession>A0A2H4SCJ2</accession>
<feature type="region of interest" description="Disordered" evidence="1">
    <location>
        <begin position="310"/>
        <end position="336"/>
    </location>
</feature>
<proteinExistence type="predicted"/>
<dbReference type="AlphaFoldDB" id="A0A2H4SCJ2"/>
<name>A0A2H4SCJ2_CORMI</name>
<dbReference type="Proteomes" id="UP000323067">
    <property type="component" value="Chromosome vi"/>
</dbReference>
<reference evidence="2 3" key="1">
    <citation type="journal article" date="2017" name="BMC Genomics">
        <title>Chromosome level assembly and secondary metabolite potential of the parasitic fungus Cordyceps militaris.</title>
        <authorList>
            <person name="Kramer G.J."/>
            <person name="Nodwell J.R."/>
        </authorList>
    </citation>
    <scope>NUCLEOTIDE SEQUENCE [LARGE SCALE GENOMIC DNA]</scope>
    <source>
        <strain evidence="2 3">ATCC 34164</strain>
    </source>
</reference>
<dbReference type="VEuPathDB" id="FungiDB:CCM_02635"/>
<evidence type="ECO:0000313" key="2">
    <source>
        <dbReference type="EMBL" id="ATY60807.1"/>
    </source>
</evidence>
<sequence length="401" mass="41232">MSSYKGYLDGMYQPRPEPRPKPRSGKGTAFKVAAAFGVLALVGIAGVAIASGCGYSLRHQELVSFAPVEAAQPQEQLSAVLRRENAEESVPGLQPYDYSVPVDTVVSGSVVSGGAAAHATGEDSSIADSYPITTPNTPYTSLMEPNTTQTSTTTLTTTVVIIPSQTYTCTSKPEETETVLVTVTVVPELSQSPTYGTPASDATVTGDPATVTDVQTDVSYTSGAPDATVSGTPSTVTDVQTDTQFTSGAPDATVSGEPTTITSVITNTAGEPMTTLTFTSINTVYVTVATVTRTRSSSVDFDSSVLGLPHSTTSGNSSSSAAVTTHTETVTVTGGTPVTKTTTIELPAYGGGYLTTYGTGLPINATTLPTYIPPVVSAGAEGRGHSMVCLVSVAMVVMWLF</sequence>
<dbReference type="OrthoDB" id="4940504at2759"/>
<organism evidence="2 3">
    <name type="scientific">Cordyceps militaris</name>
    <name type="common">Caterpillar fungus</name>
    <name type="synonym">Clavaria militaris</name>
    <dbReference type="NCBI Taxonomy" id="73501"/>
    <lineage>
        <taxon>Eukaryota</taxon>
        <taxon>Fungi</taxon>
        <taxon>Dikarya</taxon>
        <taxon>Ascomycota</taxon>
        <taxon>Pezizomycotina</taxon>
        <taxon>Sordariomycetes</taxon>
        <taxon>Hypocreomycetidae</taxon>
        <taxon>Hypocreales</taxon>
        <taxon>Cordycipitaceae</taxon>
        <taxon>Cordyceps</taxon>
    </lineage>
</organism>
<evidence type="ECO:0000313" key="3">
    <source>
        <dbReference type="Proteomes" id="UP000323067"/>
    </source>
</evidence>
<dbReference type="EMBL" id="CP023323">
    <property type="protein sequence ID" value="ATY60807.1"/>
    <property type="molecule type" value="Genomic_DNA"/>
</dbReference>
<feature type="region of interest" description="Disordered" evidence="1">
    <location>
        <begin position="1"/>
        <end position="26"/>
    </location>
</feature>